<dbReference type="Gene3D" id="1.20.1250.20">
    <property type="entry name" value="MFS general substrate transporter like domains"/>
    <property type="match status" value="2"/>
</dbReference>
<evidence type="ECO:0000259" key="6">
    <source>
        <dbReference type="PROSITE" id="PS50850"/>
    </source>
</evidence>
<dbReference type="InterPro" id="IPR036259">
    <property type="entry name" value="MFS_trans_sf"/>
</dbReference>
<feature type="transmembrane region" description="Helical" evidence="5">
    <location>
        <begin position="121"/>
        <end position="142"/>
    </location>
</feature>
<feature type="transmembrane region" description="Helical" evidence="5">
    <location>
        <begin position="329"/>
        <end position="348"/>
    </location>
</feature>
<proteinExistence type="predicted"/>
<dbReference type="Proteomes" id="UP001307889">
    <property type="component" value="Chromosome 6"/>
</dbReference>
<feature type="transmembrane region" description="Helical" evidence="5">
    <location>
        <begin position="24"/>
        <end position="48"/>
    </location>
</feature>
<dbReference type="EMBL" id="AP028914">
    <property type="protein sequence ID" value="BES95206.1"/>
    <property type="molecule type" value="Genomic_DNA"/>
</dbReference>
<evidence type="ECO:0000256" key="5">
    <source>
        <dbReference type="SAM" id="Phobius"/>
    </source>
</evidence>
<organism evidence="7 8">
    <name type="scientific">Nesidiocoris tenuis</name>
    <dbReference type="NCBI Taxonomy" id="355587"/>
    <lineage>
        <taxon>Eukaryota</taxon>
        <taxon>Metazoa</taxon>
        <taxon>Ecdysozoa</taxon>
        <taxon>Arthropoda</taxon>
        <taxon>Hexapoda</taxon>
        <taxon>Insecta</taxon>
        <taxon>Pterygota</taxon>
        <taxon>Neoptera</taxon>
        <taxon>Paraneoptera</taxon>
        <taxon>Hemiptera</taxon>
        <taxon>Heteroptera</taxon>
        <taxon>Panheteroptera</taxon>
        <taxon>Cimicomorpha</taxon>
        <taxon>Miridae</taxon>
        <taxon>Dicyphina</taxon>
        <taxon>Nesidiocoris</taxon>
    </lineage>
</organism>
<dbReference type="SUPFAM" id="SSF103473">
    <property type="entry name" value="MFS general substrate transporter"/>
    <property type="match status" value="1"/>
</dbReference>
<feature type="domain" description="Major facilitator superfamily (MFS) profile" evidence="6">
    <location>
        <begin position="23"/>
        <end position="446"/>
    </location>
</feature>
<dbReference type="InterPro" id="IPR011701">
    <property type="entry name" value="MFS"/>
</dbReference>
<accession>A0ABN7AWG0</accession>
<keyword evidence="3 5" id="KW-1133">Transmembrane helix</keyword>
<feature type="transmembrane region" description="Helical" evidence="5">
    <location>
        <begin position="295"/>
        <end position="317"/>
    </location>
</feature>
<dbReference type="PANTHER" id="PTHR11662:SF280">
    <property type="entry name" value="FI21844P1-RELATED"/>
    <property type="match status" value="1"/>
</dbReference>
<name>A0ABN7AWG0_9HEMI</name>
<feature type="transmembrane region" description="Helical" evidence="5">
    <location>
        <begin position="68"/>
        <end position="87"/>
    </location>
</feature>
<feature type="transmembrane region" description="Helical" evidence="5">
    <location>
        <begin position="94"/>
        <end position="115"/>
    </location>
</feature>
<comment type="subcellular location">
    <subcellularLocation>
        <location evidence="1">Membrane</location>
        <topology evidence="1">Multi-pass membrane protein</topology>
    </subcellularLocation>
</comment>
<protein>
    <submittedName>
        <fullName evidence="7">Major Facilitator Superfamily</fullName>
    </submittedName>
</protein>
<feature type="transmembrane region" description="Helical" evidence="5">
    <location>
        <begin position="189"/>
        <end position="210"/>
    </location>
</feature>
<evidence type="ECO:0000313" key="8">
    <source>
        <dbReference type="Proteomes" id="UP001307889"/>
    </source>
</evidence>
<evidence type="ECO:0000256" key="3">
    <source>
        <dbReference type="ARBA" id="ARBA00022989"/>
    </source>
</evidence>
<keyword evidence="2 5" id="KW-0812">Transmembrane</keyword>
<gene>
    <name evidence="7" type="ORF">NTJ_08015</name>
</gene>
<feature type="transmembrane region" description="Helical" evidence="5">
    <location>
        <begin position="387"/>
        <end position="411"/>
    </location>
</feature>
<evidence type="ECO:0000313" key="7">
    <source>
        <dbReference type="EMBL" id="BES95206.1"/>
    </source>
</evidence>
<feature type="transmembrane region" description="Helical" evidence="5">
    <location>
        <begin position="162"/>
        <end position="183"/>
    </location>
</feature>
<dbReference type="InterPro" id="IPR020846">
    <property type="entry name" value="MFS_dom"/>
</dbReference>
<evidence type="ECO:0000256" key="4">
    <source>
        <dbReference type="ARBA" id="ARBA00023136"/>
    </source>
</evidence>
<keyword evidence="8" id="KW-1185">Reference proteome</keyword>
<keyword evidence="4 5" id="KW-0472">Membrane</keyword>
<dbReference type="InterPro" id="IPR050382">
    <property type="entry name" value="MFS_Na/Anion_cotransporter"/>
</dbReference>
<feature type="transmembrane region" description="Helical" evidence="5">
    <location>
        <begin position="243"/>
        <end position="263"/>
    </location>
</feature>
<evidence type="ECO:0000256" key="2">
    <source>
        <dbReference type="ARBA" id="ARBA00022692"/>
    </source>
</evidence>
<dbReference type="PROSITE" id="PS50850">
    <property type="entry name" value="MFS"/>
    <property type="match status" value="1"/>
</dbReference>
<dbReference type="Pfam" id="PF07690">
    <property type="entry name" value="MFS_1"/>
    <property type="match status" value="1"/>
</dbReference>
<evidence type="ECO:0000256" key="1">
    <source>
        <dbReference type="ARBA" id="ARBA00004141"/>
    </source>
</evidence>
<dbReference type="PANTHER" id="PTHR11662">
    <property type="entry name" value="SOLUTE CARRIER FAMILY 17"/>
    <property type="match status" value="1"/>
</dbReference>
<dbReference type="CDD" id="cd17318">
    <property type="entry name" value="MFS_SLC17"/>
    <property type="match status" value="1"/>
</dbReference>
<feature type="transmembrane region" description="Helical" evidence="5">
    <location>
        <begin position="354"/>
        <end position="375"/>
    </location>
</feature>
<sequence>MDRPTDDHAAPKPPGIIGTRHKQVFLMFLGLILAYAMRVNLSVGIVAMTSDVNPNFPTVNWTMTEKGIVSSMFFYGYFCTGIPAGMLAARYGPVLVLGWVGGIFCGLLTVAFPHVSVNLGFYWACAFRVLQGLGQGFFYPCINTHMSKWAIPQERGRLFSTCFSGTQLGTIIMLGLGGFLAVGPGGWWSIFYTSGGLSILWGISCLLLGADSPAEHRTISAAERNYIESNFKDSSTESKKMKIPWLSIATSIPMWALFLVQLAQNWGFWTLLTLMPTYIDKVLGFNIKENGLLSALPYIVMFFNAILFAFIADYMTTHNIRTVNFRRKMWNSIALYGGSAALLALATIETKTLGAIVLLTIANGLNAGCYCGYLCNHLDLAPNFAGILMGITNGLSNITSILAPTIAGIIVQDDKSIEEWQTVFLTASAIFFVGNTIFLMFGSTKVQPWNNPDVSSIVEEQKSGPL</sequence>
<reference evidence="7 8" key="1">
    <citation type="submission" date="2023-09" db="EMBL/GenBank/DDBJ databases">
        <title>Nesidiocoris tenuis whole genome shotgun sequence.</title>
        <authorList>
            <person name="Shibata T."/>
            <person name="Shimoda M."/>
            <person name="Kobayashi T."/>
            <person name="Uehara T."/>
        </authorList>
    </citation>
    <scope>NUCLEOTIDE SEQUENCE [LARGE SCALE GENOMIC DNA]</scope>
    <source>
        <strain evidence="7 8">Japan</strain>
    </source>
</reference>
<feature type="transmembrane region" description="Helical" evidence="5">
    <location>
        <begin position="423"/>
        <end position="441"/>
    </location>
</feature>